<protein>
    <submittedName>
        <fullName evidence="2">Uncharacterized protein</fullName>
    </submittedName>
</protein>
<evidence type="ECO:0000313" key="2">
    <source>
        <dbReference type="EMBL" id="QDV08028.1"/>
    </source>
</evidence>
<feature type="region of interest" description="Disordered" evidence="1">
    <location>
        <begin position="643"/>
        <end position="667"/>
    </location>
</feature>
<accession>A0A518EVE2</accession>
<feature type="region of interest" description="Disordered" evidence="1">
    <location>
        <begin position="62"/>
        <end position="99"/>
    </location>
</feature>
<evidence type="ECO:0000256" key="1">
    <source>
        <dbReference type="SAM" id="MobiDB-lite"/>
    </source>
</evidence>
<dbReference type="AlphaFoldDB" id="A0A518EVE2"/>
<proteinExistence type="predicted"/>
<dbReference type="EMBL" id="CP036434">
    <property type="protein sequence ID" value="QDV08028.1"/>
    <property type="molecule type" value="Genomic_DNA"/>
</dbReference>
<reference evidence="2 3" key="1">
    <citation type="submission" date="2019-02" db="EMBL/GenBank/DDBJ databases">
        <title>Deep-cultivation of Planctomycetes and their phenomic and genomic characterization uncovers novel biology.</title>
        <authorList>
            <person name="Wiegand S."/>
            <person name="Jogler M."/>
            <person name="Boedeker C."/>
            <person name="Pinto D."/>
            <person name="Vollmers J."/>
            <person name="Rivas-Marin E."/>
            <person name="Kohn T."/>
            <person name="Peeters S.H."/>
            <person name="Heuer A."/>
            <person name="Rast P."/>
            <person name="Oberbeckmann S."/>
            <person name="Bunk B."/>
            <person name="Jeske O."/>
            <person name="Meyerdierks A."/>
            <person name="Storesund J.E."/>
            <person name="Kallscheuer N."/>
            <person name="Luecker S."/>
            <person name="Lage O.M."/>
            <person name="Pohl T."/>
            <person name="Merkel B.J."/>
            <person name="Hornburger P."/>
            <person name="Mueller R.-W."/>
            <person name="Bruemmer F."/>
            <person name="Labrenz M."/>
            <person name="Spormann A.M."/>
            <person name="Op den Camp H."/>
            <person name="Overmann J."/>
            <person name="Amann R."/>
            <person name="Jetten M.S.M."/>
            <person name="Mascher T."/>
            <person name="Medema M.H."/>
            <person name="Devos D.P."/>
            <person name="Kaster A.-K."/>
            <person name="Ovreas L."/>
            <person name="Rohde M."/>
            <person name="Galperin M.Y."/>
            <person name="Jogler C."/>
        </authorList>
    </citation>
    <scope>NUCLEOTIDE SEQUENCE [LARGE SCALE GENOMIC DNA]</scope>
    <source>
        <strain evidence="2 3">Poly30</strain>
    </source>
</reference>
<dbReference type="Proteomes" id="UP000320390">
    <property type="component" value="Chromosome"/>
</dbReference>
<sequence length="667" mass="70950">MESAATADSSDMLTSRQGLAGLGALCLAAVAGLLLGRHDASSLGALGPVDSGVEIAMDEVPRLEATRSSLPTAVPSDEPSAEPSAANVEPPPAPSPRAGESVRFTVVDEGGVALAGAALTVFGDGATKEHLTDAEGSVELPSSTVAGALIRASSPGLGVDYAHPGKSPYAAYRLTLPPGASIRGRLFMADGAAVPEGVRVCALLQGQTDLDDRDLPRMAKLGFGCSTEVQDDGSFSIEGLEDGAMYQVTAFGGSVIVNEWKSVHQLIAPLEGLEVLAHYVGAVTFQIEAVTPEHARFLAAQRYPLPDLNAQRAPETEFTYRVTPNEGADRGPDGRLKDDRRVNNQGRLSLRLAELCERQRDMSSGLPERWFVASNTRAGAAVQGTFFWDLPFAEPSTTRFTTALATDEASIPVVAIAAPELPAGWEPQGMGSLEIAFEAPWLQDSALTPELEARVRLRPISTPHGESLTLAATWDRNAVQGSGGFVLPDVPAGSYEAWLFEDSSGASFPHRQRTGWKVDIVIGQRSQIDATDCGVAAVLVELFDPGGDPFERGLSAELLVKYPGNEGYSCLSKQSPGFSSAPYLFPFVPVTRTRGKEGLYFHPHNALIWPRPSLIHDSELTAGLLHRATFTVKEWPKLTRDKLSGNQQAKIQHAGNQTPRYGTGLAR</sequence>
<keyword evidence="3" id="KW-1185">Reference proteome</keyword>
<gene>
    <name evidence="2" type="ORF">Poly30_35640</name>
</gene>
<name>A0A518EVE2_9BACT</name>
<feature type="compositionally biased region" description="Polar residues" evidence="1">
    <location>
        <begin position="644"/>
        <end position="660"/>
    </location>
</feature>
<organism evidence="2 3">
    <name type="scientific">Saltatorellus ferox</name>
    <dbReference type="NCBI Taxonomy" id="2528018"/>
    <lineage>
        <taxon>Bacteria</taxon>
        <taxon>Pseudomonadati</taxon>
        <taxon>Planctomycetota</taxon>
        <taxon>Planctomycetia</taxon>
        <taxon>Planctomycetia incertae sedis</taxon>
        <taxon>Saltatorellus</taxon>
    </lineage>
</organism>
<evidence type="ECO:0000313" key="3">
    <source>
        <dbReference type="Proteomes" id="UP000320390"/>
    </source>
</evidence>